<evidence type="ECO:0000313" key="2">
    <source>
        <dbReference type="WBParaSite" id="ES5_v2.g27683.t1"/>
    </source>
</evidence>
<dbReference type="WBParaSite" id="ES5_v2.g27683.t1">
    <property type="protein sequence ID" value="ES5_v2.g27683.t1"/>
    <property type="gene ID" value="ES5_v2.g27683"/>
</dbReference>
<protein>
    <submittedName>
        <fullName evidence="2">Uncharacterized protein</fullName>
    </submittedName>
</protein>
<accession>A0AC34GDB2</accession>
<organism evidence="1 2">
    <name type="scientific">Panagrolaimus sp. ES5</name>
    <dbReference type="NCBI Taxonomy" id="591445"/>
    <lineage>
        <taxon>Eukaryota</taxon>
        <taxon>Metazoa</taxon>
        <taxon>Ecdysozoa</taxon>
        <taxon>Nematoda</taxon>
        <taxon>Chromadorea</taxon>
        <taxon>Rhabditida</taxon>
        <taxon>Tylenchina</taxon>
        <taxon>Panagrolaimomorpha</taxon>
        <taxon>Panagrolaimoidea</taxon>
        <taxon>Panagrolaimidae</taxon>
        <taxon>Panagrolaimus</taxon>
    </lineage>
</organism>
<evidence type="ECO:0000313" key="1">
    <source>
        <dbReference type="Proteomes" id="UP000887579"/>
    </source>
</evidence>
<dbReference type="Proteomes" id="UP000887579">
    <property type="component" value="Unplaced"/>
</dbReference>
<sequence>MNFLGKYHRRFGVISCSSVSLGPTQALFSDVLDNGSGGSYMEGPPRRSTSHQNMDYVQGADAVHMEYMEHMEYMDDAERKEFKCSRLYDNESSYNDSKQLLNMKMDRIVDAEKVHGIYPSFTAVCSKAPLCNDPRDYECVEAYENADIHIGMLSDFDNDEPQDALPNDKDDDNNDGPQGHGQGNTEVSVRTQVFNFVTGAAETYNKFKDSVATANAMLKAMHHPSEMISEDMMSVLQVYLVDNPEWLVTVFEGKDECIEQLRRDLYDVRMEREEALFEAEQSQKKLEK</sequence>
<proteinExistence type="predicted"/>
<reference evidence="2" key="1">
    <citation type="submission" date="2022-11" db="UniProtKB">
        <authorList>
            <consortium name="WormBaseParasite"/>
        </authorList>
    </citation>
    <scope>IDENTIFICATION</scope>
</reference>
<name>A0AC34GDB2_9BILA</name>